<feature type="compositionally biased region" description="Polar residues" evidence="1">
    <location>
        <begin position="67"/>
        <end position="95"/>
    </location>
</feature>
<evidence type="ECO:0000313" key="2">
    <source>
        <dbReference type="EMBL" id="SDP88085.1"/>
    </source>
</evidence>
<protein>
    <submittedName>
        <fullName evidence="2">Uncharacterized protein</fullName>
    </submittedName>
</protein>
<name>A0A1H0WCA7_9PSEU</name>
<feature type="region of interest" description="Disordered" evidence="1">
    <location>
        <begin position="111"/>
        <end position="130"/>
    </location>
</feature>
<proteinExistence type="predicted"/>
<gene>
    <name evidence="2" type="ORF">SAMN05421507_11872</name>
</gene>
<dbReference type="EMBL" id="FNIX01000018">
    <property type="protein sequence ID" value="SDP88085.1"/>
    <property type="molecule type" value="Genomic_DNA"/>
</dbReference>
<organism evidence="2 3">
    <name type="scientific">Lentzea jiangxiensis</name>
    <dbReference type="NCBI Taxonomy" id="641025"/>
    <lineage>
        <taxon>Bacteria</taxon>
        <taxon>Bacillati</taxon>
        <taxon>Actinomycetota</taxon>
        <taxon>Actinomycetes</taxon>
        <taxon>Pseudonocardiales</taxon>
        <taxon>Pseudonocardiaceae</taxon>
        <taxon>Lentzea</taxon>
    </lineage>
</organism>
<keyword evidence="3" id="KW-1185">Reference proteome</keyword>
<dbReference type="STRING" id="641025.SAMN05421507_11872"/>
<dbReference type="AlphaFoldDB" id="A0A1H0WCA7"/>
<feature type="compositionally biased region" description="Low complexity" evidence="1">
    <location>
        <begin position="25"/>
        <end position="34"/>
    </location>
</feature>
<feature type="region of interest" description="Disordered" evidence="1">
    <location>
        <begin position="19"/>
        <end position="99"/>
    </location>
</feature>
<reference evidence="3" key="1">
    <citation type="submission" date="2016-10" db="EMBL/GenBank/DDBJ databases">
        <authorList>
            <person name="Varghese N."/>
            <person name="Submissions S."/>
        </authorList>
    </citation>
    <scope>NUCLEOTIDE SEQUENCE [LARGE SCALE GENOMIC DNA]</scope>
    <source>
        <strain evidence="3">CGMCC 4.6609</strain>
    </source>
</reference>
<accession>A0A1H0WCA7</accession>
<sequence length="130" mass="13654">MPLITTIAPVTPQYTAAAHVSSQWPPTSTSTPPSRESGNAVSATRALPQRAVTRGSSLEAMIAPRPQQLNRAASRASPSGATPRTWSANGTSNATHAPLATECVAPTRVRTRMTGSCHRNRRPSRTSAAI</sequence>
<evidence type="ECO:0000256" key="1">
    <source>
        <dbReference type="SAM" id="MobiDB-lite"/>
    </source>
</evidence>
<evidence type="ECO:0000313" key="3">
    <source>
        <dbReference type="Proteomes" id="UP000199691"/>
    </source>
</evidence>
<dbReference type="Proteomes" id="UP000199691">
    <property type="component" value="Unassembled WGS sequence"/>
</dbReference>